<feature type="compositionally biased region" description="Polar residues" evidence="2">
    <location>
        <begin position="130"/>
        <end position="139"/>
    </location>
</feature>
<sequence length="268" mass="28487">MLHPLGHAEFAGTPGSVATVRTWARHLLNGRIATAALDDVVLLLSEVVTNAVVHSDSGRTAGGSVTVCLGLGADMVHAEVIDDGSATSLPFVRAAGPDSDGGRGLLLVEAIATGWASTRTPRRAPPSGSICRQTTYSSTEPHEPRTASEPPASAPCAPFRTGASATANHPERPRTNRFSVEEPHGRPARKRLRSAPDTTRQEVRGGGWVFRAAYKNPRPARPPGRRPDAPEPPPTTAARSTHPPERELTRPPAPTRPDTRRNANEPPR</sequence>
<dbReference type="Gene3D" id="3.30.565.10">
    <property type="entry name" value="Histidine kinase-like ATPase, C-terminal domain"/>
    <property type="match status" value="1"/>
</dbReference>
<dbReference type="Proteomes" id="UP001589610">
    <property type="component" value="Unassembled WGS sequence"/>
</dbReference>
<dbReference type="InterPro" id="IPR003594">
    <property type="entry name" value="HATPase_dom"/>
</dbReference>
<keyword evidence="1" id="KW-0418">Kinase</keyword>
<name>A0ABV5T756_9ACTN</name>
<accession>A0ABV5T756</accession>
<dbReference type="CDD" id="cd16936">
    <property type="entry name" value="HATPase_RsbW-like"/>
    <property type="match status" value="1"/>
</dbReference>
<dbReference type="InterPro" id="IPR036890">
    <property type="entry name" value="HATPase_C_sf"/>
</dbReference>
<proteinExistence type="predicted"/>
<keyword evidence="4" id="KW-0547">Nucleotide-binding</keyword>
<dbReference type="PANTHER" id="PTHR35526:SF3">
    <property type="entry name" value="ANTI-SIGMA-F FACTOR RSBW"/>
    <property type="match status" value="1"/>
</dbReference>
<dbReference type="GO" id="GO:0005524">
    <property type="term" value="F:ATP binding"/>
    <property type="evidence" value="ECO:0007669"/>
    <property type="project" value="UniProtKB-KW"/>
</dbReference>
<organism evidence="4 5">
    <name type="scientific">Streptosporangium vulgare</name>
    <dbReference type="NCBI Taxonomy" id="46190"/>
    <lineage>
        <taxon>Bacteria</taxon>
        <taxon>Bacillati</taxon>
        <taxon>Actinomycetota</taxon>
        <taxon>Actinomycetes</taxon>
        <taxon>Streptosporangiales</taxon>
        <taxon>Streptosporangiaceae</taxon>
        <taxon>Streptosporangium</taxon>
    </lineage>
</organism>
<keyword evidence="4" id="KW-0067">ATP-binding</keyword>
<dbReference type="EMBL" id="JBHMBS010000002">
    <property type="protein sequence ID" value="MFB9674899.1"/>
    <property type="molecule type" value="Genomic_DNA"/>
</dbReference>
<reference evidence="4 5" key="1">
    <citation type="submission" date="2024-09" db="EMBL/GenBank/DDBJ databases">
        <authorList>
            <person name="Sun Q."/>
            <person name="Mori K."/>
        </authorList>
    </citation>
    <scope>NUCLEOTIDE SEQUENCE [LARGE SCALE GENOMIC DNA]</scope>
    <source>
        <strain evidence="4 5">JCM 3028</strain>
    </source>
</reference>
<keyword evidence="1" id="KW-0723">Serine/threonine-protein kinase</keyword>
<evidence type="ECO:0000313" key="4">
    <source>
        <dbReference type="EMBL" id="MFB9674899.1"/>
    </source>
</evidence>
<keyword evidence="5" id="KW-1185">Reference proteome</keyword>
<evidence type="ECO:0000256" key="1">
    <source>
        <dbReference type="ARBA" id="ARBA00022527"/>
    </source>
</evidence>
<keyword evidence="1" id="KW-0808">Transferase</keyword>
<dbReference type="SUPFAM" id="SSF55874">
    <property type="entry name" value="ATPase domain of HSP90 chaperone/DNA topoisomerase II/histidine kinase"/>
    <property type="match status" value="1"/>
</dbReference>
<dbReference type="RefSeq" id="WP_344747366.1">
    <property type="nucleotide sequence ID" value="NZ_BAAAWW010000124.1"/>
</dbReference>
<feature type="domain" description="Histidine kinase/HSP90-like ATPase" evidence="3">
    <location>
        <begin position="11"/>
        <end position="114"/>
    </location>
</feature>
<feature type="compositionally biased region" description="Low complexity" evidence="2">
    <location>
        <begin position="147"/>
        <end position="158"/>
    </location>
</feature>
<dbReference type="Pfam" id="PF13581">
    <property type="entry name" value="HATPase_c_2"/>
    <property type="match status" value="1"/>
</dbReference>
<evidence type="ECO:0000259" key="3">
    <source>
        <dbReference type="Pfam" id="PF13581"/>
    </source>
</evidence>
<feature type="region of interest" description="Disordered" evidence="2">
    <location>
        <begin position="117"/>
        <end position="268"/>
    </location>
</feature>
<evidence type="ECO:0000256" key="2">
    <source>
        <dbReference type="SAM" id="MobiDB-lite"/>
    </source>
</evidence>
<comment type="caution">
    <text evidence="4">The sequence shown here is derived from an EMBL/GenBank/DDBJ whole genome shotgun (WGS) entry which is preliminary data.</text>
</comment>
<gene>
    <name evidence="4" type="ORF">ACFFRH_05315</name>
</gene>
<dbReference type="InterPro" id="IPR050267">
    <property type="entry name" value="Anti-sigma-factor_SerPK"/>
</dbReference>
<feature type="compositionally biased region" description="Basic and acidic residues" evidence="2">
    <location>
        <begin position="257"/>
        <end position="268"/>
    </location>
</feature>
<dbReference type="PANTHER" id="PTHR35526">
    <property type="entry name" value="ANTI-SIGMA-F FACTOR RSBW-RELATED"/>
    <property type="match status" value="1"/>
</dbReference>
<feature type="compositionally biased region" description="Basic and acidic residues" evidence="2">
    <location>
        <begin position="169"/>
        <end position="185"/>
    </location>
</feature>
<evidence type="ECO:0000313" key="5">
    <source>
        <dbReference type="Proteomes" id="UP001589610"/>
    </source>
</evidence>
<protein>
    <submittedName>
        <fullName evidence="4">ATP-binding protein</fullName>
    </submittedName>
</protein>